<reference evidence="2 3" key="1">
    <citation type="submission" date="2018-03" db="EMBL/GenBank/DDBJ databases">
        <title>Genomic Encyclopedia of Archaeal and Bacterial Type Strains, Phase II (KMG-II): from individual species to whole genera.</title>
        <authorList>
            <person name="Goeker M."/>
        </authorList>
    </citation>
    <scope>NUCLEOTIDE SEQUENCE [LARGE SCALE GENOMIC DNA]</scope>
    <source>
        <strain evidence="2 3">DSM 19711</strain>
    </source>
</reference>
<dbReference type="PANTHER" id="PTHR37318:SF1">
    <property type="entry name" value="BSL7504 PROTEIN"/>
    <property type="match status" value="1"/>
</dbReference>
<protein>
    <submittedName>
        <fullName evidence="2">Transcriptional regulator</fullName>
    </submittedName>
</protein>
<gene>
    <name evidence="2" type="ORF">CLV37_103187</name>
</gene>
<dbReference type="EMBL" id="PVZF01000003">
    <property type="protein sequence ID" value="PRY16756.1"/>
    <property type="molecule type" value="Genomic_DNA"/>
</dbReference>
<dbReference type="OrthoDB" id="4952043at2"/>
<evidence type="ECO:0000313" key="3">
    <source>
        <dbReference type="Proteomes" id="UP000238083"/>
    </source>
</evidence>
<proteinExistence type="predicted"/>
<comment type="caution">
    <text evidence="2">The sequence shown here is derived from an EMBL/GenBank/DDBJ whole genome shotgun (WGS) entry which is preliminary data.</text>
</comment>
<dbReference type="Proteomes" id="UP000238083">
    <property type="component" value="Unassembled WGS sequence"/>
</dbReference>
<feature type="domain" description="Winged helix DNA-binding" evidence="1">
    <location>
        <begin position="16"/>
        <end position="93"/>
    </location>
</feature>
<dbReference type="SUPFAM" id="SSF46785">
    <property type="entry name" value="Winged helix' DNA-binding domain"/>
    <property type="match status" value="1"/>
</dbReference>
<dbReference type="Gene3D" id="1.10.10.10">
    <property type="entry name" value="Winged helix-like DNA-binding domain superfamily/Winged helix DNA-binding domain"/>
    <property type="match status" value="1"/>
</dbReference>
<organism evidence="2 3">
    <name type="scientific">Kineococcus rhizosphaerae</name>
    <dbReference type="NCBI Taxonomy" id="559628"/>
    <lineage>
        <taxon>Bacteria</taxon>
        <taxon>Bacillati</taxon>
        <taxon>Actinomycetota</taxon>
        <taxon>Actinomycetes</taxon>
        <taxon>Kineosporiales</taxon>
        <taxon>Kineosporiaceae</taxon>
        <taxon>Kineococcus</taxon>
    </lineage>
</organism>
<dbReference type="InterPro" id="IPR027395">
    <property type="entry name" value="WH_DNA-bd_dom"/>
</dbReference>
<evidence type="ECO:0000313" key="2">
    <source>
        <dbReference type="EMBL" id="PRY16756.1"/>
    </source>
</evidence>
<dbReference type="RefSeq" id="WP_106208960.1">
    <property type="nucleotide sequence ID" value="NZ_PVZF01000003.1"/>
</dbReference>
<dbReference type="PANTHER" id="PTHR37318">
    <property type="entry name" value="BSL7504 PROTEIN"/>
    <property type="match status" value="1"/>
</dbReference>
<dbReference type="InterPro" id="IPR036390">
    <property type="entry name" value="WH_DNA-bd_sf"/>
</dbReference>
<dbReference type="InterPro" id="IPR036388">
    <property type="entry name" value="WH-like_DNA-bd_sf"/>
</dbReference>
<name>A0A2T0R6H0_9ACTN</name>
<keyword evidence="3" id="KW-1185">Reference proteome</keyword>
<accession>A0A2T0R6H0</accession>
<sequence>MSTGPQLDPAVQHPTKLAVVAFLSGCLEADFKSVRDRLELSDSALSRTLSGLEETGHVKVRKGFVGKRPRTWVSLTADGRRKLAGHLAALQAIAAGALAQASDLPAEPTEVA</sequence>
<dbReference type="Pfam" id="PF13601">
    <property type="entry name" value="HTH_34"/>
    <property type="match status" value="1"/>
</dbReference>
<dbReference type="AlphaFoldDB" id="A0A2T0R6H0"/>
<evidence type="ECO:0000259" key="1">
    <source>
        <dbReference type="Pfam" id="PF13601"/>
    </source>
</evidence>